<dbReference type="FunFam" id="2.170.190.11:FF:000001">
    <property type="entry name" value="Molybdopterin molybdenumtransferase"/>
    <property type="match status" value="1"/>
</dbReference>
<dbReference type="InterPro" id="IPR005111">
    <property type="entry name" value="MoeA_C_domain_IV"/>
</dbReference>
<dbReference type="GO" id="GO:0006777">
    <property type="term" value="P:Mo-molybdopterin cofactor biosynthetic process"/>
    <property type="evidence" value="ECO:0007669"/>
    <property type="project" value="UniProtKB-UniRule"/>
</dbReference>
<dbReference type="Pfam" id="PF03453">
    <property type="entry name" value="MoeA_N"/>
    <property type="match status" value="1"/>
</dbReference>
<dbReference type="InterPro" id="IPR005110">
    <property type="entry name" value="MoeA_linker/N"/>
</dbReference>
<comment type="function">
    <text evidence="2 11">Catalyzes the insertion of molybdate into adenylated molybdopterin with the concomitant release of AMP.</text>
</comment>
<keyword evidence="7 11" id="KW-0479">Metal-binding</keyword>
<dbReference type="SUPFAM" id="SSF53218">
    <property type="entry name" value="Molybdenum cofactor biosynthesis proteins"/>
    <property type="match status" value="1"/>
</dbReference>
<dbReference type="PANTHER" id="PTHR10192:SF5">
    <property type="entry name" value="GEPHYRIN"/>
    <property type="match status" value="1"/>
</dbReference>
<evidence type="ECO:0000256" key="8">
    <source>
        <dbReference type="ARBA" id="ARBA00022842"/>
    </source>
</evidence>
<dbReference type="SUPFAM" id="SSF63867">
    <property type="entry name" value="MoeA C-terminal domain-like"/>
    <property type="match status" value="1"/>
</dbReference>
<keyword evidence="5 11" id="KW-0500">Molybdenum</keyword>
<dbReference type="InterPro" id="IPR038987">
    <property type="entry name" value="MoeA-like"/>
</dbReference>
<feature type="domain" description="MoaB/Mog" evidence="12">
    <location>
        <begin position="179"/>
        <end position="318"/>
    </location>
</feature>
<reference evidence="13" key="1">
    <citation type="submission" date="2020-03" db="EMBL/GenBank/DDBJ databases">
        <title>Ferranicluibacter endophyticum gen. nov., sp. nov., a new genus isolated from Rubus ulmifolius Schott. stem.</title>
        <authorList>
            <person name="Roca-Couso R."/>
            <person name="Flores-Felix J.D."/>
            <person name="Igual J.M."/>
            <person name="Rivas R."/>
        </authorList>
    </citation>
    <scope>NUCLEOTIDE SEQUENCE</scope>
    <source>
        <strain evidence="13">CRRU44</strain>
    </source>
</reference>
<dbReference type="Pfam" id="PF03454">
    <property type="entry name" value="MoeA_C"/>
    <property type="match status" value="1"/>
</dbReference>
<dbReference type="InterPro" id="IPR008284">
    <property type="entry name" value="MoCF_biosynth_CS"/>
</dbReference>
<evidence type="ECO:0000256" key="7">
    <source>
        <dbReference type="ARBA" id="ARBA00022723"/>
    </source>
</evidence>
<keyword evidence="8 11" id="KW-0460">Magnesium</keyword>
<accession>A0AA43ZGM1</accession>
<dbReference type="InterPro" id="IPR001453">
    <property type="entry name" value="MoaB/Mog_dom"/>
</dbReference>
<dbReference type="Gene3D" id="3.40.980.10">
    <property type="entry name" value="MoaB/Mog-like domain"/>
    <property type="match status" value="1"/>
</dbReference>
<dbReference type="InterPro" id="IPR036425">
    <property type="entry name" value="MoaB/Mog-like_dom_sf"/>
</dbReference>
<proteinExistence type="inferred from homology"/>
<evidence type="ECO:0000313" key="13">
    <source>
        <dbReference type="EMBL" id="NHT77503.1"/>
    </source>
</evidence>
<dbReference type="Gene3D" id="2.170.190.11">
    <property type="entry name" value="Molybdopterin biosynthesis moea protein, domain 3"/>
    <property type="match status" value="1"/>
</dbReference>
<evidence type="ECO:0000256" key="3">
    <source>
        <dbReference type="ARBA" id="ARBA00005046"/>
    </source>
</evidence>
<dbReference type="Proteomes" id="UP001155840">
    <property type="component" value="Unassembled WGS sequence"/>
</dbReference>
<dbReference type="Pfam" id="PF00994">
    <property type="entry name" value="MoCF_biosynth"/>
    <property type="match status" value="1"/>
</dbReference>
<dbReference type="SMART" id="SM00852">
    <property type="entry name" value="MoCF_biosynth"/>
    <property type="match status" value="1"/>
</dbReference>
<dbReference type="Gene3D" id="2.40.340.10">
    <property type="entry name" value="MoeA, C-terminal, domain IV"/>
    <property type="match status" value="1"/>
</dbReference>
<gene>
    <name evidence="13" type="ORF">G8E10_17450</name>
</gene>
<dbReference type="InterPro" id="IPR036135">
    <property type="entry name" value="MoeA_linker/N_sf"/>
</dbReference>
<evidence type="ECO:0000256" key="9">
    <source>
        <dbReference type="ARBA" id="ARBA00023150"/>
    </source>
</evidence>
<name>A0AA43ZGM1_9HYPH</name>
<evidence type="ECO:0000256" key="5">
    <source>
        <dbReference type="ARBA" id="ARBA00022505"/>
    </source>
</evidence>
<keyword evidence="6 11" id="KW-0808">Transferase</keyword>
<dbReference type="InterPro" id="IPR036688">
    <property type="entry name" value="MoeA_C_domain_IV_sf"/>
</dbReference>
<sequence>MSLLPVEDALARMLAAARPVTETEVVAIGDAQGRVLARDLVSRLTHPPFDSSAMDGYALRAEDIAEIGAIVTVIGESAAGSRFTGTVLPGQAVRIFTGAPVPEGADTVLIQEDAERLDGHRVQTRFVPAKGRHIRPRGQDFHEGDVVLHAGDQLDSGRLTVAAGMNHGSLDVFRRVRVAILATGDELLPPGSTLGPDQIIASNTLGIAAIARENGAEIIDLGIAPDSRSSIEERLAAAQEAGADILVTLGGASVGDHDLVQSTLVGAGMELDFWRIAMRPGKPLMVGRLGDMQVLGLPGNPVSSLVCGLLFLEPLVRTLGHLKARNRLAAATTAGPLAANDKRQDYIRAKLERLADGSLSAIAFERQDSSMMQTFAQSDALMVRSPGAPALEAGSACTVLLLREV</sequence>
<dbReference type="GO" id="GO:0005829">
    <property type="term" value="C:cytosol"/>
    <property type="evidence" value="ECO:0007669"/>
    <property type="project" value="TreeGrafter"/>
</dbReference>
<evidence type="ECO:0000256" key="11">
    <source>
        <dbReference type="RuleBase" id="RU365090"/>
    </source>
</evidence>
<comment type="similarity">
    <text evidence="4 11">Belongs to the MoeA family.</text>
</comment>
<dbReference type="PANTHER" id="PTHR10192">
    <property type="entry name" value="MOLYBDOPTERIN BIOSYNTHESIS PROTEIN"/>
    <property type="match status" value="1"/>
</dbReference>
<comment type="catalytic activity">
    <reaction evidence="10">
        <text>adenylyl-molybdopterin + molybdate = Mo-molybdopterin + AMP + H(+)</text>
        <dbReference type="Rhea" id="RHEA:35047"/>
        <dbReference type="ChEBI" id="CHEBI:15378"/>
        <dbReference type="ChEBI" id="CHEBI:36264"/>
        <dbReference type="ChEBI" id="CHEBI:62727"/>
        <dbReference type="ChEBI" id="CHEBI:71302"/>
        <dbReference type="ChEBI" id="CHEBI:456215"/>
        <dbReference type="EC" id="2.10.1.1"/>
    </reaction>
</comment>
<protein>
    <recommendedName>
        <fullName evidence="11">Molybdopterin molybdenumtransferase</fullName>
        <ecNumber evidence="11">2.10.1.1</ecNumber>
    </recommendedName>
</protein>
<dbReference type="NCBIfam" id="NF045515">
    <property type="entry name" value="Glp_gephyrin"/>
    <property type="match status" value="1"/>
</dbReference>
<evidence type="ECO:0000256" key="1">
    <source>
        <dbReference type="ARBA" id="ARBA00001946"/>
    </source>
</evidence>
<dbReference type="FunFam" id="3.40.980.10:FF:000004">
    <property type="entry name" value="Molybdopterin molybdenumtransferase"/>
    <property type="match status" value="1"/>
</dbReference>
<dbReference type="CDD" id="cd00887">
    <property type="entry name" value="MoeA"/>
    <property type="match status" value="1"/>
</dbReference>
<dbReference type="SUPFAM" id="SSF63882">
    <property type="entry name" value="MoeA N-terminal region -like"/>
    <property type="match status" value="1"/>
</dbReference>
<evidence type="ECO:0000313" key="14">
    <source>
        <dbReference type="Proteomes" id="UP001155840"/>
    </source>
</evidence>
<keyword evidence="9 11" id="KW-0501">Molybdenum cofactor biosynthesis</keyword>
<keyword evidence="14" id="KW-1185">Reference proteome</keyword>
<dbReference type="RefSeq" id="WP_167130079.1">
    <property type="nucleotide sequence ID" value="NZ_JAANCM010000009.1"/>
</dbReference>
<dbReference type="PROSITE" id="PS01079">
    <property type="entry name" value="MOCF_BIOSYNTHESIS_2"/>
    <property type="match status" value="1"/>
</dbReference>
<evidence type="ECO:0000259" key="12">
    <source>
        <dbReference type="SMART" id="SM00852"/>
    </source>
</evidence>
<evidence type="ECO:0000256" key="6">
    <source>
        <dbReference type="ARBA" id="ARBA00022679"/>
    </source>
</evidence>
<comment type="pathway">
    <text evidence="3 11">Cofactor biosynthesis; molybdopterin biosynthesis.</text>
</comment>
<dbReference type="AlphaFoldDB" id="A0AA43ZGM1"/>
<dbReference type="GO" id="GO:0061599">
    <property type="term" value="F:molybdopterin molybdotransferase activity"/>
    <property type="evidence" value="ECO:0007669"/>
    <property type="project" value="UniProtKB-UniRule"/>
</dbReference>
<dbReference type="EC" id="2.10.1.1" evidence="11"/>
<organism evidence="13 14">
    <name type="scientific">Ferranicluibacter rubi</name>
    <dbReference type="NCBI Taxonomy" id="2715133"/>
    <lineage>
        <taxon>Bacteria</taxon>
        <taxon>Pseudomonadati</taxon>
        <taxon>Pseudomonadota</taxon>
        <taxon>Alphaproteobacteria</taxon>
        <taxon>Hyphomicrobiales</taxon>
        <taxon>Rhizobiaceae</taxon>
        <taxon>Ferranicluibacter</taxon>
    </lineage>
</organism>
<dbReference type="GO" id="GO:0046872">
    <property type="term" value="F:metal ion binding"/>
    <property type="evidence" value="ECO:0007669"/>
    <property type="project" value="UniProtKB-UniRule"/>
</dbReference>
<comment type="caution">
    <text evidence="13">The sequence shown here is derived from an EMBL/GenBank/DDBJ whole genome shotgun (WGS) entry which is preliminary data.</text>
</comment>
<evidence type="ECO:0000256" key="4">
    <source>
        <dbReference type="ARBA" id="ARBA00010763"/>
    </source>
</evidence>
<evidence type="ECO:0000256" key="2">
    <source>
        <dbReference type="ARBA" id="ARBA00002901"/>
    </source>
</evidence>
<dbReference type="EMBL" id="JAANCM010000009">
    <property type="protein sequence ID" value="NHT77503.1"/>
    <property type="molecule type" value="Genomic_DNA"/>
</dbReference>
<comment type="cofactor">
    <cofactor evidence="1 11">
        <name>Mg(2+)</name>
        <dbReference type="ChEBI" id="CHEBI:18420"/>
    </cofactor>
</comment>
<evidence type="ECO:0000256" key="10">
    <source>
        <dbReference type="ARBA" id="ARBA00047317"/>
    </source>
</evidence>
<dbReference type="Gene3D" id="3.90.105.10">
    <property type="entry name" value="Molybdopterin biosynthesis moea protein, domain 2"/>
    <property type="match status" value="1"/>
</dbReference>